<dbReference type="RefSeq" id="WP_254176686.1">
    <property type="nucleotide sequence ID" value="NZ_KX893538.1"/>
</dbReference>
<organism evidence="1">
    <name type="scientific">Pseudomonas fluorescens</name>
    <dbReference type="NCBI Taxonomy" id="294"/>
    <lineage>
        <taxon>Bacteria</taxon>
        <taxon>Pseudomonadati</taxon>
        <taxon>Pseudomonadota</taxon>
        <taxon>Gammaproteobacteria</taxon>
        <taxon>Pseudomonadales</taxon>
        <taxon>Pseudomonadaceae</taxon>
        <taxon>Pseudomonas</taxon>
    </lineage>
</organism>
<geneLocation type="plasmid" evidence="1">
    <name>pG20</name>
</geneLocation>
<name>A0A1W6C0K4_PSEFL</name>
<proteinExistence type="predicted"/>
<dbReference type="AlphaFoldDB" id="A0A1W6C0K4"/>
<keyword evidence="1" id="KW-0614">Plasmid</keyword>
<accession>A0A1W6C0K4</accession>
<protein>
    <submittedName>
        <fullName evidence="1">Uncharacterized protein</fullName>
    </submittedName>
</protein>
<dbReference type="EMBL" id="KX893538">
    <property type="protein sequence ID" value="ARJ57914.1"/>
    <property type="molecule type" value="Genomic_DNA"/>
</dbReference>
<reference evidence="1" key="1">
    <citation type="submission" date="2016-09" db="EMBL/GenBank/DDBJ databases">
        <title>IS1411 activates the second repA gene of the plasmid pG20 in Pseudomonas fluorescens PC20.</title>
        <authorList>
            <person name="Naanuri E."/>
            <person name="Heinaru E."/>
            <person name="Joesaar M."/>
            <person name="Heinaru A."/>
        </authorList>
    </citation>
    <scope>NUCLEOTIDE SEQUENCE</scope>
    <source>
        <strain evidence="1">PC20</strain>
        <plasmid evidence="1">pG20</plasmid>
    </source>
</reference>
<sequence length="259" mass="28233">MPLTWDLAFHSGMSARSDLRAAVDEGIAVGVVATLLDVVKTILVLPRHLDAGGSVFIDSGAFAAFQKGDVVDWIKVFSVYESVLNMADRPAGLSIVAPDVIGDQTATLALWEVHAERVSAWITAGARVIVPLQRGELSAGVMLAHAKRIFQTDRFCAGIPSNLEAMSAEDCSTLHHHDFHVLGRVILTAELAVKLRALLGNNPGATYTADANWMRSRIRQISSAAQRLRHDPSRNLFESSRTRAVRAVLRNDAYHYKQA</sequence>
<evidence type="ECO:0000313" key="1">
    <source>
        <dbReference type="EMBL" id="ARJ57914.1"/>
    </source>
</evidence>